<feature type="transmembrane region" description="Helical" evidence="1">
    <location>
        <begin position="207"/>
        <end position="231"/>
    </location>
</feature>
<sequence>MPSPRATRCFWNALALFLVWLASTQQSWTVVRPLTSDAHTTPSDVQAAAFAPEAYCLRFQNGTEDCESYALLLLALAQANMQQKEDSAPRIPENLEPHHVVAANSSARMEAAVSGWCIIGGRGSWLLQGMTSMICLVALETCVYTTLMCLIVGACSVVFAILALRPRASTDAVASFFTYTQACVNALLLIEWWFYSSSFVDIAYLTMLQLRVFFGVSFWMVFIAVSFSVAASRISLRLSGLSPYHLARLHQLPVREPDEEIQCLEAADPLKCPANYKR</sequence>
<keyword evidence="4" id="KW-1185">Reference proteome</keyword>
<protein>
    <recommendedName>
        <fullName evidence="5">Transmembrane protein</fullName>
    </recommendedName>
</protein>
<dbReference type="Proteomes" id="UP000794436">
    <property type="component" value="Unassembled WGS sequence"/>
</dbReference>
<keyword evidence="1" id="KW-1133">Transmembrane helix</keyword>
<keyword evidence="1" id="KW-0472">Membrane</keyword>
<dbReference type="AlphaFoldDB" id="A0A8K1CSB8"/>
<evidence type="ECO:0000256" key="2">
    <source>
        <dbReference type="SAM" id="SignalP"/>
    </source>
</evidence>
<organism evidence="3 4">
    <name type="scientific">Pythium oligandrum</name>
    <name type="common">Mycoparasitic fungus</name>
    <dbReference type="NCBI Taxonomy" id="41045"/>
    <lineage>
        <taxon>Eukaryota</taxon>
        <taxon>Sar</taxon>
        <taxon>Stramenopiles</taxon>
        <taxon>Oomycota</taxon>
        <taxon>Peronosporomycetes</taxon>
        <taxon>Pythiales</taxon>
        <taxon>Pythiaceae</taxon>
        <taxon>Pythium</taxon>
    </lineage>
</organism>
<comment type="caution">
    <text evidence="3">The sequence shown here is derived from an EMBL/GenBank/DDBJ whole genome shotgun (WGS) entry which is preliminary data.</text>
</comment>
<reference evidence="3" key="1">
    <citation type="submission" date="2019-03" db="EMBL/GenBank/DDBJ databases">
        <title>Long read genome sequence of the mycoparasitic Pythium oligandrum ATCC 38472 isolated from sugarbeet rhizosphere.</title>
        <authorList>
            <person name="Gaulin E."/>
        </authorList>
    </citation>
    <scope>NUCLEOTIDE SEQUENCE</scope>
    <source>
        <strain evidence="3">ATCC 38472_TT</strain>
    </source>
</reference>
<feature type="chain" id="PRO_5035459949" description="Transmembrane protein" evidence="2">
    <location>
        <begin position="25"/>
        <end position="278"/>
    </location>
</feature>
<keyword evidence="1" id="KW-0812">Transmembrane</keyword>
<evidence type="ECO:0008006" key="5">
    <source>
        <dbReference type="Google" id="ProtNLM"/>
    </source>
</evidence>
<gene>
    <name evidence="3" type="ORF">Poli38472_007507</name>
</gene>
<evidence type="ECO:0000313" key="4">
    <source>
        <dbReference type="Proteomes" id="UP000794436"/>
    </source>
</evidence>
<evidence type="ECO:0000256" key="1">
    <source>
        <dbReference type="SAM" id="Phobius"/>
    </source>
</evidence>
<accession>A0A8K1CSB8</accession>
<dbReference type="OrthoDB" id="108697at2759"/>
<keyword evidence="2" id="KW-0732">Signal</keyword>
<feature type="transmembrane region" description="Helical" evidence="1">
    <location>
        <begin position="176"/>
        <end position="195"/>
    </location>
</feature>
<feature type="transmembrane region" description="Helical" evidence="1">
    <location>
        <begin position="143"/>
        <end position="164"/>
    </location>
</feature>
<evidence type="ECO:0000313" key="3">
    <source>
        <dbReference type="EMBL" id="TMW67835.1"/>
    </source>
</evidence>
<feature type="signal peptide" evidence="2">
    <location>
        <begin position="1"/>
        <end position="24"/>
    </location>
</feature>
<name>A0A8K1CSB8_PYTOL</name>
<dbReference type="EMBL" id="SPLM01000003">
    <property type="protein sequence ID" value="TMW67835.1"/>
    <property type="molecule type" value="Genomic_DNA"/>
</dbReference>
<proteinExistence type="predicted"/>